<dbReference type="InterPro" id="IPR016071">
    <property type="entry name" value="Staphylococal_nuclease_OB-fold"/>
</dbReference>
<dbReference type="SMART" id="SM00318">
    <property type="entry name" value="SNc"/>
    <property type="match status" value="1"/>
</dbReference>
<dbReference type="Gene3D" id="2.40.50.90">
    <property type="match status" value="1"/>
</dbReference>
<evidence type="ECO:0000313" key="5">
    <source>
        <dbReference type="EMBL" id="GCL65551.1"/>
    </source>
</evidence>
<dbReference type="Proteomes" id="UP000301751">
    <property type="component" value="Unassembled WGS sequence"/>
</dbReference>
<dbReference type="GO" id="GO:0004519">
    <property type="term" value="F:endonuclease activity"/>
    <property type="evidence" value="ECO:0007669"/>
    <property type="project" value="UniProtKB-KW"/>
</dbReference>
<dbReference type="EMBL" id="BJCL01000017">
    <property type="protein sequence ID" value="GCL65551.1"/>
    <property type="molecule type" value="Genomic_DNA"/>
</dbReference>
<protein>
    <recommendedName>
        <fullName evidence="4">TNase-like domain-containing protein</fullName>
    </recommendedName>
</protein>
<keyword evidence="6" id="KW-1185">Reference proteome</keyword>
<evidence type="ECO:0000259" key="4">
    <source>
        <dbReference type="PROSITE" id="PS50830"/>
    </source>
</evidence>
<name>A0A480AVX8_9BURK</name>
<dbReference type="InterPro" id="IPR035437">
    <property type="entry name" value="SNase_OB-fold_sf"/>
</dbReference>
<evidence type="ECO:0000256" key="2">
    <source>
        <dbReference type="ARBA" id="ARBA00022759"/>
    </source>
</evidence>
<keyword evidence="3" id="KW-0378">Hydrolase</keyword>
<dbReference type="PANTHER" id="PTHR12302">
    <property type="entry name" value="EBNA2 BINDING PROTEIN P100"/>
    <property type="match status" value="1"/>
</dbReference>
<dbReference type="OrthoDB" id="9805504at2"/>
<accession>A0A480AVX8</accession>
<dbReference type="GO" id="GO:0016787">
    <property type="term" value="F:hydrolase activity"/>
    <property type="evidence" value="ECO:0007669"/>
    <property type="project" value="UniProtKB-KW"/>
</dbReference>
<evidence type="ECO:0000256" key="1">
    <source>
        <dbReference type="ARBA" id="ARBA00022722"/>
    </source>
</evidence>
<evidence type="ECO:0000256" key="3">
    <source>
        <dbReference type="ARBA" id="ARBA00022801"/>
    </source>
</evidence>
<sequence length="131" mass="14639">MVTGVADGDTLYANVDGHSIRIRLAQIDAPEKAQAFGRRSEQSLRELVGKKQVELTWKSLDRYGRPIAQVAVDGLDVNAEQVRRGFAWVFRRHSRDTALIAVEVRAKAAGLGLWADPHPIAPWEWRAGPRE</sequence>
<dbReference type="PROSITE" id="PS50830">
    <property type="entry name" value="TNASE_3"/>
    <property type="match status" value="1"/>
</dbReference>
<keyword evidence="2" id="KW-0255">Endonuclease</keyword>
<dbReference type="Pfam" id="PF00565">
    <property type="entry name" value="SNase"/>
    <property type="match status" value="1"/>
</dbReference>
<comment type="caution">
    <text evidence="5">The sequence shown here is derived from an EMBL/GenBank/DDBJ whole genome shotgun (WGS) entry which is preliminary data.</text>
</comment>
<evidence type="ECO:0000313" key="6">
    <source>
        <dbReference type="Proteomes" id="UP000301751"/>
    </source>
</evidence>
<dbReference type="PANTHER" id="PTHR12302:SF3">
    <property type="entry name" value="SERINE_THREONINE-PROTEIN KINASE 31"/>
    <property type="match status" value="1"/>
</dbReference>
<gene>
    <name evidence="5" type="ORF">AQPW35_46320</name>
</gene>
<keyword evidence="1" id="KW-0540">Nuclease</keyword>
<dbReference type="RefSeq" id="WP_137735251.1">
    <property type="nucleotide sequence ID" value="NZ_BJCL01000017.1"/>
</dbReference>
<dbReference type="SUPFAM" id="SSF50199">
    <property type="entry name" value="Staphylococcal nuclease"/>
    <property type="match status" value="1"/>
</dbReference>
<proteinExistence type="predicted"/>
<reference evidence="6" key="1">
    <citation type="submission" date="2019-03" db="EMBL/GenBank/DDBJ databases">
        <title>Aquabacterium pictum sp.nov., the first bacteriochlorophyll a-containing freshwater bacterium in the genus Aquabacterium of the class Betaproteobacteria.</title>
        <authorList>
            <person name="Hirose S."/>
            <person name="Tank M."/>
            <person name="Hara E."/>
            <person name="Tamaki H."/>
            <person name="Takaichi S."/>
            <person name="Haruta S."/>
            <person name="Hanada S."/>
        </authorList>
    </citation>
    <scope>NUCLEOTIDE SEQUENCE [LARGE SCALE GENOMIC DNA]</scope>
    <source>
        <strain evidence="6">W35</strain>
    </source>
</reference>
<dbReference type="AlphaFoldDB" id="A0A480AVX8"/>
<organism evidence="5 6">
    <name type="scientific">Pseudaquabacterium pictum</name>
    <dbReference type="NCBI Taxonomy" id="2315236"/>
    <lineage>
        <taxon>Bacteria</taxon>
        <taxon>Pseudomonadati</taxon>
        <taxon>Pseudomonadota</taxon>
        <taxon>Betaproteobacteria</taxon>
        <taxon>Burkholderiales</taxon>
        <taxon>Sphaerotilaceae</taxon>
        <taxon>Pseudaquabacterium</taxon>
    </lineage>
</organism>
<feature type="domain" description="TNase-like" evidence="4">
    <location>
        <begin position="1"/>
        <end position="116"/>
    </location>
</feature>